<dbReference type="Proteomes" id="UP000485569">
    <property type="component" value="Unassembled WGS sequence"/>
</dbReference>
<dbReference type="InterPro" id="IPR003726">
    <property type="entry name" value="HCY_dom"/>
</dbReference>
<dbReference type="InterPro" id="IPR036589">
    <property type="entry name" value="HCY_dom_sf"/>
</dbReference>
<dbReference type="GO" id="GO:0032259">
    <property type="term" value="P:methylation"/>
    <property type="evidence" value="ECO:0007669"/>
    <property type="project" value="UniProtKB-KW"/>
</dbReference>
<comment type="cofactor">
    <cofactor evidence="3">
        <name>Zn(2+)</name>
        <dbReference type="ChEBI" id="CHEBI:29105"/>
    </cofactor>
    <text evidence="3">Binds 1 zinc ion per subunit.</text>
</comment>
<dbReference type="Gene3D" id="3.20.20.330">
    <property type="entry name" value="Homocysteine-binding-like domain"/>
    <property type="match status" value="1"/>
</dbReference>
<evidence type="ECO:0000256" key="3">
    <source>
        <dbReference type="PIRSR" id="PIRSR037505-2"/>
    </source>
</evidence>
<dbReference type="PANTHER" id="PTHR11103:SF18">
    <property type="entry name" value="SLR1189 PROTEIN"/>
    <property type="match status" value="1"/>
</dbReference>
<feature type="domain" description="Hcy-binding" evidence="5">
    <location>
        <begin position="1"/>
        <end position="287"/>
    </location>
</feature>
<dbReference type="SUPFAM" id="SSF82282">
    <property type="entry name" value="Homocysteine S-methyltransferase"/>
    <property type="match status" value="1"/>
</dbReference>
<evidence type="ECO:0000256" key="1">
    <source>
        <dbReference type="ARBA" id="ARBA00022603"/>
    </source>
</evidence>
<proteinExistence type="predicted"/>
<organism evidence="6">
    <name type="scientific">Candidatus Atribacter allofermentans</name>
    <dbReference type="NCBI Taxonomy" id="1852833"/>
    <lineage>
        <taxon>Bacteria</taxon>
        <taxon>Pseudomonadati</taxon>
        <taxon>Atribacterota</taxon>
        <taxon>Atribacteria</taxon>
        <taxon>Atribacterales</taxon>
        <taxon>Atribacteraceae</taxon>
        <taxon>Atribacter</taxon>
    </lineage>
</organism>
<dbReference type="PANTHER" id="PTHR11103">
    <property type="entry name" value="SLR1189 PROTEIN"/>
    <property type="match status" value="1"/>
</dbReference>
<keyword evidence="3 4" id="KW-0862">Zinc</keyword>
<dbReference type="EMBL" id="MWBQ01000048">
    <property type="protein sequence ID" value="OQA59659.1"/>
    <property type="molecule type" value="Genomic_DNA"/>
</dbReference>
<keyword evidence="3 4" id="KW-0479">Metal-binding</keyword>
<dbReference type="PIRSF" id="PIRSF037505">
    <property type="entry name" value="Betaine_HMT"/>
    <property type="match status" value="1"/>
</dbReference>
<sequence length="290" mass="31645">MLANLLSKKNLVLDGAMGTRLQKAGLPAGHLPDEWNISHPNLVYNIIHSYVEAGSDIVQTNTFGSNRLILKKYGLEGKINEINRQAVKIAREALDSSTLLCGSLGPVGDFIEPYGDLTKKEVQDVVKEQVEILLSEGIEIFNLETFISSVESIAATETILELGGEVISSFTFEPRDDGRFTTLMGETPEKIAHIFQSYPIAVLGANCGTGMKQMIKIAGVYRSYYPGYLLCKPNAGIPKVQGNQVLYTETPEDFAKGTKELLNLNINLIGGCCGTTEKHIRAIAEVVHQS</sequence>
<name>A0A1V5SYP8_9BACT</name>
<comment type="caution">
    <text evidence="6">The sequence shown here is derived from an EMBL/GenBank/DDBJ whole genome shotgun (WGS) entry which is preliminary data.</text>
</comment>
<gene>
    <name evidence="6" type="primary">yitJ_1</name>
    <name evidence="6" type="ORF">BWY41_00813</name>
</gene>
<protein>
    <submittedName>
        <fullName evidence="6">Bifunctional homocysteine S-methyltransferase/5,10-methylenetetrahydrofolate reductase</fullName>
    </submittedName>
</protein>
<reference evidence="6" key="1">
    <citation type="submission" date="2017-02" db="EMBL/GenBank/DDBJ databases">
        <title>Delving into the versatile metabolic prowess of the omnipresent phylum Bacteroidetes.</title>
        <authorList>
            <person name="Nobu M.K."/>
            <person name="Mei R."/>
            <person name="Narihiro T."/>
            <person name="Kuroda K."/>
            <person name="Liu W.-T."/>
        </authorList>
    </citation>
    <scope>NUCLEOTIDE SEQUENCE</scope>
    <source>
        <strain evidence="6">ADurb.Bin276</strain>
    </source>
</reference>
<dbReference type="GO" id="GO:0009086">
    <property type="term" value="P:methionine biosynthetic process"/>
    <property type="evidence" value="ECO:0007669"/>
    <property type="project" value="InterPro"/>
</dbReference>
<feature type="binding site" evidence="3 4">
    <location>
        <position position="273"/>
    </location>
    <ligand>
        <name>Zn(2+)</name>
        <dbReference type="ChEBI" id="CHEBI:29105"/>
    </ligand>
</feature>
<dbReference type="GO" id="GO:0008168">
    <property type="term" value="F:methyltransferase activity"/>
    <property type="evidence" value="ECO:0007669"/>
    <property type="project" value="UniProtKB-UniRule"/>
</dbReference>
<dbReference type="GO" id="GO:0008270">
    <property type="term" value="F:zinc ion binding"/>
    <property type="evidence" value="ECO:0007669"/>
    <property type="project" value="InterPro"/>
</dbReference>
<evidence type="ECO:0000313" key="6">
    <source>
        <dbReference type="EMBL" id="OQA59659.1"/>
    </source>
</evidence>
<evidence type="ECO:0000256" key="4">
    <source>
        <dbReference type="PROSITE-ProRule" id="PRU00333"/>
    </source>
</evidence>
<dbReference type="InterPro" id="IPR017226">
    <property type="entry name" value="BHMT-like"/>
</dbReference>
<accession>A0A1V5SYP8</accession>
<keyword evidence="2 4" id="KW-0808">Transferase</keyword>
<keyword evidence="1 4" id="KW-0489">Methyltransferase</keyword>
<evidence type="ECO:0000259" key="5">
    <source>
        <dbReference type="PROSITE" id="PS50970"/>
    </source>
</evidence>
<feature type="binding site" evidence="3 4">
    <location>
        <position position="272"/>
    </location>
    <ligand>
        <name>Zn(2+)</name>
        <dbReference type="ChEBI" id="CHEBI:29105"/>
    </ligand>
</feature>
<dbReference type="Pfam" id="PF02574">
    <property type="entry name" value="S-methyl_trans"/>
    <property type="match status" value="1"/>
</dbReference>
<dbReference type="AlphaFoldDB" id="A0A1V5SYP8"/>
<evidence type="ECO:0000256" key="2">
    <source>
        <dbReference type="ARBA" id="ARBA00022679"/>
    </source>
</evidence>
<feature type="binding site" evidence="3 4">
    <location>
        <position position="207"/>
    </location>
    <ligand>
        <name>Zn(2+)</name>
        <dbReference type="ChEBI" id="CHEBI:29105"/>
    </ligand>
</feature>
<dbReference type="PROSITE" id="PS50970">
    <property type="entry name" value="HCY"/>
    <property type="match status" value="1"/>
</dbReference>